<keyword evidence="1" id="KW-1133">Transmembrane helix</keyword>
<accession>A0AB35K3Q6</accession>
<evidence type="ECO:0000313" key="2">
    <source>
        <dbReference type="EMBL" id="MDD9322357.1"/>
    </source>
</evidence>
<name>A0AB35K3Q6_9GAMM</name>
<keyword evidence="1" id="KW-0812">Transmembrane</keyword>
<evidence type="ECO:0000256" key="1">
    <source>
        <dbReference type="SAM" id="Phobius"/>
    </source>
</evidence>
<gene>
    <name evidence="2" type="ORF">M0O54_20015</name>
</gene>
<dbReference type="EMBL" id="JALNTG010000176">
    <property type="protein sequence ID" value="MDD9322357.1"/>
    <property type="molecule type" value="Genomic_DNA"/>
</dbReference>
<dbReference type="Proteomes" id="UP001150055">
    <property type="component" value="Unassembled WGS sequence"/>
</dbReference>
<feature type="non-terminal residue" evidence="2">
    <location>
        <position position="89"/>
    </location>
</feature>
<keyword evidence="1" id="KW-0472">Membrane</keyword>
<reference evidence="2" key="1">
    <citation type="submission" date="2022-12" db="EMBL/GenBank/DDBJ databases">
        <title>Acinetobacter lactucae: Emerging opportunistic pathogenic species of genus Acinetobacter isolated from immunocompromised patients in clinical settings of India.</title>
        <authorList>
            <person name="Amar A.K."/>
            <person name="Sawant A.R."/>
            <person name="Meera M."/>
            <person name="Tomar A."/>
            <person name="Sistla S."/>
            <person name="Prashanth K."/>
        </authorList>
    </citation>
    <scope>NUCLEOTIDE SEQUENCE</scope>
    <source>
        <strain evidence="2">PKAL1828C</strain>
    </source>
</reference>
<proteinExistence type="predicted"/>
<organism evidence="2 3">
    <name type="scientific">Acinetobacter lactucae</name>
    <dbReference type="NCBI Taxonomy" id="1785128"/>
    <lineage>
        <taxon>Bacteria</taxon>
        <taxon>Pseudomonadati</taxon>
        <taxon>Pseudomonadota</taxon>
        <taxon>Gammaproteobacteria</taxon>
        <taxon>Moraxellales</taxon>
        <taxon>Moraxellaceae</taxon>
        <taxon>Acinetobacter</taxon>
        <taxon>Acinetobacter calcoaceticus/baumannii complex</taxon>
    </lineage>
</organism>
<feature type="non-terminal residue" evidence="2">
    <location>
        <position position="1"/>
    </location>
</feature>
<dbReference type="AlphaFoldDB" id="A0AB35K3Q6"/>
<dbReference type="RefSeq" id="WP_274579456.1">
    <property type="nucleotide sequence ID" value="NZ_JALNTG010000176.1"/>
</dbReference>
<protein>
    <recommendedName>
        <fullName evidence="4">MFS transporter</fullName>
    </recommendedName>
</protein>
<feature type="transmembrane region" description="Helical" evidence="1">
    <location>
        <begin position="12"/>
        <end position="33"/>
    </location>
</feature>
<feature type="transmembrane region" description="Helical" evidence="1">
    <location>
        <begin position="45"/>
        <end position="64"/>
    </location>
</feature>
<sequence length="89" mass="10015">PLRRAMSFRSATVCLWWAALGVGALVGYIPVHWRWGRSRTMSLKVFLATHGPFQLSTIALLVLVKDIVPKTRLAFYTSYMFTEAVINGT</sequence>
<evidence type="ECO:0008006" key="4">
    <source>
        <dbReference type="Google" id="ProtNLM"/>
    </source>
</evidence>
<comment type="caution">
    <text evidence="2">The sequence shown here is derived from an EMBL/GenBank/DDBJ whole genome shotgun (WGS) entry which is preliminary data.</text>
</comment>
<evidence type="ECO:0000313" key="3">
    <source>
        <dbReference type="Proteomes" id="UP001150055"/>
    </source>
</evidence>